<accession>A0ABR1QKS8</accession>
<dbReference type="Proteomes" id="UP001391051">
    <property type="component" value="Unassembled WGS sequence"/>
</dbReference>
<keyword evidence="2" id="KW-1185">Reference proteome</keyword>
<name>A0ABR1QKS8_9PEZI</name>
<dbReference type="RefSeq" id="XP_066702654.1">
    <property type="nucleotide sequence ID" value="XM_066842792.1"/>
</dbReference>
<gene>
    <name evidence="1" type="ORF">PG986_006570</name>
</gene>
<sequence length="203" mass="23553">MEAAAAPRTYWAKALADRFQHPEPKLFRYEFVVECAIPEDWVNHKISLETLMHRGLDWERHLSPFTATWTMDSLLVSIEQGQLCSITRYFGARAPPMGWIEKQLFRDLFRPKKSDVNIWTRYGDVVFVDAIDDFERGFDAGTEDVLVDWVTSSEFLSDLADYEEGKDRLLWRLMDDPPPNHAETKALSAEFDLLEAEAVRMGF</sequence>
<reference evidence="1 2" key="1">
    <citation type="submission" date="2023-01" db="EMBL/GenBank/DDBJ databases">
        <title>Analysis of 21 Apiospora genomes using comparative genomics revels a genus with tremendous synthesis potential of carbohydrate active enzymes and secondary metabolites.</title>
        <authorList>
            <person name="Sorensen T."/>
        </authorList>
    </citation>
    <scope>NUCLEOTIDE SEQUENCE [LARGE SCALE GENOMIC DNA]</scope>
    <source>
        <strain evidence="1 2">CBS 24483</strain>
    </source>
</reference>
<organism evidence="1 2">
    <name type="scientific">Apiospora aurea</name>
    <dbReference type="NCBI Taxonomy" id="335848"/>
    <lineage>
        <taxon>Eukaryota</taxon>
        <taxon>Fungi</taxon>
        <taxon>Dikarya</taxon>
        <taxon>Ascomycota</taxon>
        <taxon>Pezizomycotina</taxon>
        <taxon>Sordariomycetes</taxon>
        <taxon>Xylariomycetidae</taxon>
        <taxon>Amphisphaeriales</taxon>
        <taxon>Apiosporaceae</taxon>
        <taxon>Apiospora</taxon>
    </lineage>
</organism>
<proteinExistence type="predicted"/>
<dbReference type="GeneID" id="92075854"/>
<evidence type="ECO:0000313" key="2">
    <source>
        <dbReference type="Proteomes" id="UP001391051"/>
    </source>
</evidence>
<protein>
    <submittedName>
        <fullName evidence="1">Uncharacterized protein</fullName>
    </submittedName>
</protein>
<evidence type="ECO:0000313" key="1">
    <source>
        <dbReference type="EMBL" id="KAK7957348.1"/>
    </source>
</evidence>
<comment type="caution">
    <text evidence="1">The sequence shown here is derived from an EMBL/GenBank/DDBJ whole genome shotgun (WGS) entry which is preliminary data.</text>
</comment>
<dbReference type="EMBL" id="JAQQWE010000004">
    <property type="protein sequence ID" value="KAK7957348.1"/>
    <property type="molecule type" value="Genomic_DNA"/>
</dbReference>